<protein>
    <submittedName>
        <fullName evidence="1">Uncharacterized protein</fullName>
    </submittedName>
</protein>
<proteinExistence type="predicted"/>
<keyword evidence="2" id="KW-1185">Reference proteome</keyword>
<sequence>MTNGVHIGIARAHIQIAGAPFSICWSAVGQTQHCRNAHCDCRNAVLHCRSAMGLKASLSECVVALPERVIRISKRCWSDKVLPERILALSERVFNV</sequence>
<accession>W1PL28</accession>
<gene>
    <name evidence="1" type="ORF">AMTR_s00017p00238490</name>
</gene>
<evidence type="ECO:0000313" key="1">
    <source>
        <dbReference type="EMBL" id="ERN08728.1"/>
    </source>
</evidence>
<name>W1PL28_AMBTC</name>
<reference evidence="2" key="1">
    <citation type="journal article" date="2013" name="Science">
        <title>The Amborella genome and the evolution of flowering plants.</title>
        <authorList>
            <consortium name="Amborella Genome Project"/>
        </authorList>
    </citation>
    <scope>NUCLEOTIDE SEQUENCE [LARGE SCALE GENOMIC DNA]</scope>
</reference>
<dbReference type="Proteomes" id="UP000017836">
    <property type="component" value="Unassembled WGS sequence"/>
</dbReference>
<dbReference type="AlphaFoldDB" id="W1PL28"/>
<dbReference type="HOGENOM" id="CLU_183991_0_0_1"/>
<dbReference type="Gramene" id="ERN08728">
    <property type="protein sequence ID" value="ERN08728"/>
    <property type="gene ID" value="AMTR_s00017p00238490"/>
</dbReference>
<evidence type="ECO:0000313" key="2">
    <source>
        <dbReference type="Proteomes" id="UP000017836"/>
    </source>
</evidence>
<dbReference type="EMBL" id="KI393256">
    <property type="protein sequence ID" value="ERN08728.1"/>
    <property type="molecule type" value="Genomic_DNA"/>
</dbReference>
<organism evidence="1 2">
    <name type="scientific">Amborella trichopoda</name>
    <dbReference type="NCBI Taxonomy" id="13333"/>
    <lineage>
        <taxon>Eukaryota</taxon>
        <taxon>Viridiplantae</taxon>
        <taxon>Streptophyta</taxon>
        <taxon>Embryophyta</taxon>
        <taxon>Tracheophyta</taxon>
        <taxon>Spermatophyta</taxon>
        <taxon>Magnoliopsida</taxon>
        <taxon>Amborellales</taxon>
        <taxon>Amborellaceae</taxon>
        <taxon>Amborella</taxon>
    </lineage>
</organism>